<comment type="caution">
    <text evidence="1">The sequence shown here is derived from an EMBL/GenBank/DDBJ whole genome shotgun (WGS) entry which is preliminary data.</text>
</comment>
<dbReference type="Proteomes" id="UP000279089">
    <property type="component" value="Unassembled WGS sequence"/>
</dbReference>
<dbReference type="EMBL" id="RMBX01000003">
    <property type="protein sequence ID" value="RPD41732.1"/>
    <property type="molecule type" value="Genomic_DNA"/>
</dbReference>
<organism evidence="1 2">
    <name type="scientific">Chitinophaga barathri</name>
    <dbReference type="NCBI Taxonomy" id="1647451"/>
    <lineage>
        <taxon>Bacteria</taxon>
        <taxon>Pseudomonadati</taxon>
        <taxon>Bacteroidota</taxon>
        <taxon>Chitinophagia</taxon>
        <taxon>Chitinophagales</taxon>
        <taxon>Chitinophagaceae</taxon>
        <taxon>Chitinophaga</taxon>
    </lineage>
</organism>
<accession>A0A3N4MCT1</accession>
<keyword evidence="2" id="KW-1185">Reference proteome</keyword>
<evidence type="ECO:0000313" key="2">
    <source>
        <dbReference type="Proteomes" id="UP000279089"/>
    </source>
</evidence>
<dbReference type="OrthoDB" id="893860at2"/>
<dbReference type="SUPFAM" id="SSF52402">
    <property type="entry name" value="Adenine nucleotide alpha hydrolases-like"/>
    <property type="match status" value="1"/>
</dbReference>
<name>A0A3N4MCT1_9BACT</name>
<reference evidence="2" key="1">
    <citation type="submission" date="2018-11" db="EMBL/GenBank/DDBJ databases">
        <title>Chitinophaga lutea sp.nov., isolate from arsenic contaminated soil.</title>
        <authorList>
            <person name="Zong Y."/>
        </authorList>
    </citation>
    <scope>NUCLEOTIDE SEQUENCE [LARGE SCALE GENOMIC DNA]</scope>
    <source>
        <strain evidence="2">YLT18</strain>
    </source>
</reference>
<dbReference type="AlphaFoldDB" id="A0A3N4MCT1"/>
<sequence>MQNIMIPTDLSIHSLSYLHNLAEKLESPCNIVLMHAQRLPDNLLDGWAFTRSKHHAAISDDFREACEVMKNRYANLVKSVQVEFFYGSTVPALRNFIHAHNISAIALPEQLECEKASKSSYNPAALMRYIKLPVTQLKITLPRRVVTAPASISELLGANY</sequence>
<proteinExistence type="predicted"/>
<gene>
    <name evidence="1" type="ORF">EG028_06065</name>
</gene>
<evidence type="ECO:0008006" key="3">
    <source>
        <dbReference type="Google" id="ProtNLM"/>
    </source>
</evidence>
<evidence type="ECO:0000313" key="1">
    <source>
        <dbReference type="EMBL" id="RPD41732.1"/>
    </source>
</evidence>
<dbReference type="RefSeq" id="WP_120514671.1">
    <property type="nucleotide sequence ID" value="NZ_QXZY01000002.1"/>
</dbReference>
<protein>
    <recommendedName>
        <fullName evidence="3">Universal stress protein</fullName>
    </recommendedName>
</protein>